<evidence type="ECO:0000313" key="2">
    <source>
        <dbReference type="EMBL" id="KUI68608.1"/>
    </source>
</evidence>
<feature type="compositionally biased region" description="Polar residues" evidence="1">
    <location>
        <begin position="453"/>
        <end position="468"/>
    </location>
</feature>
<protein>
    <submittedName>
        <fullName evidence="2">Uncharacterized protein</fullName>
    </submittedName>
</protein>
<feature type="compositionally biased region" description="Low complexity" evidence="1">
    <location>
        <begin position="476"/>
        <end position="492"/>
    </location>
</feature>
<evidence type="ECO:0000313" key="3">
    <source>
        <dbReference type="Proteomes" id="UP000078559"/>
    </source>
</evidence>
<feature type="compositionally biased region" description="Low complexity" evidence="1">
    <location>
        <begin position="741"/>
        <end position="750"/>
    </location>
</feature>
<proteinExistence type="predicted"/>
<feature type="compositionally biased region" description="Polar residues" evidence="1">
    <location>
        <begin position="252"/>
        <end position="263"/>
    </location>
</feature>
<dbReference type="AlphaFoldDB" id="A0A194VXL3"/>
<dbReference type="OrthoDB" id="4507572at2759"/>
<gene>
    <name evidence="2" type="ORF">VM1G_04701</name>
</gene>
<feature type="compositionally biased region" description="Basic and acidic residues" evidence="1">
    <location>
        <begin position="593"/>
        <end position="605"/>
    </location>
</feature>
<name>A0A194VXL3_CYTMA</name>
<feature type="compositionally biased region" description="Polar residues" evidence="1">
    <location>
        <begin position="199"/>
        <end position="210"/>
    </location>
</feature>
<feature type="compositionally biased region" description="Low complexity" evidence="1">
    <location>
        <begin position="360"/>
        <end position="383"/>
    </location>
</feature>
<dbReference type="EMBL" id="CM003101">
    <property type="protein sequence ID" value="KUI68608.1"/>
    <property type="molecule type" value="Genomic_DNA"/>
</dbReference>
<dbReference type="PANTHER" id="PTHR42023">
    <property type="entry name" value="BHLH DOMAIN-CONTAINING PROTEIN"/>
    <property type="match status" value="1"/>
</dbReference>
<dbReference type="PANTHER" id="PTHR42023:SF1">
    <property type="entry name" value="BHLH DOMAIN-CONTAINING PROTEIN"/>
    <property type="match status" value="1"/>
</dbReference>
<sequence>MHTNFANHRDRVNLHRYQPGGFDDVSPPSSPELPAYGDVPNHDISPIDEEDDFTFPRSRPNMSSLSDLPSQQRSASRQANTPSPNARSNIPMMRRERRQLKDAEAAGRARVGSSQERLHGASPRDQSMRPMGSKEKLRQPSPVPNNLKTVNSRDSLRQPSPVPLNLKPVDSRERLRQPSPVPQNLKAVDSSERLRQPTVDYSQKPGSSNGRPRGEKSVSSQVKSLEHAHGLGVATMTAEKRGTSPIPPKSPSMGSKQNTTSDTDPAAAAFTSNRPGWRGASGRTALVEPVKDNPTVAPLRLPTRSNKRVSLRLSEALSPSPSPGPSPSAGGVGGGVGGRGRDDGQGGPDIAMPSPPISPQNQLKNQDQQSQQQQQQSQQQQQQPGGGIPAGRRGGVASSMANTFRKFIPSSQRQPSNNGYNAQAASGNVTPQGYPSPPRSNSPTLPGGGSAAVNATANIDANASNSGVNADANPGQLPLQQQQILSAQPSPIASHPPIRRKRVGSGTPFANISSGNEATHQPKESFASSVYSQQAEANRDQQQRPSQEAAPRPIVNTANLPGAGNADSPYVQPPSRFSVTTYATSAYASTPRESLDHFDRNHYNEADAPPLPTPPKDVELCSNSSNSNSNNNSNPSDSVMDRSRPKLRSKTTWDDNDDEPVKISLSKPWMSMAGANSAGINTQSSPPRNARDAPRPPRELPDKAKDNSMALRMASGPTSTPDPPPLSQSTKPSPPHPPKSQRPLSTTASH</sequence>
<feature type="compositionally biased region" description="Basic and acidic residues" evidence="1">
    <location>
        <begin position="689"/>
        <end position="706"/>
    </location>
</feature>
<feature type="compositionally biased region" description="Gly residues" evidence="1">
    <location>
        <begin position="384"/>
        <end position="394"/>
    </location>
</feature>
<organism evidence="2 3">
    <name type="scientific">Cytospora mali</name>
    <name type="common">Apple Valsa canker fungus</name>
    <name type="synonym">Valsa mali</name>
    <dbReference type="NCBI Taxonomy" id="578113"/>
    <lineage>
        <taxon>Eukaryota</taxon>
        <taxon>Fungi</taxon>
        <taxon>Dikarya</taxon>
        <taxon>Ascomycota</taxon>
        <taxon>Pezizomycotina</taxon>
        <taxon>Sordariomycetes</taxon>
        <taxon>Sordariomycetidae</taxon>
        <taxon>Diaporthales</taxon>
        <taxon>Cytosporaceae</taxon>
        <taxon>Cytospora</taxon>
    </lineage>
</organism>
<keyword evidence="3" id="KW-1185">Reference proteome</keyword>
<feature type="region of interest" description="Disordered" evidence="1">
    <location>
        <begin position="1"/>
        <end position="576"/>
    </location>
</feature>
<feature type="compositionally biased region" description="Pro residues" evidence="1">
    <location>
        <begin position="720"/>
        <end position="740"/>
    </location>
</feature>
<feature type="compositionally biased region" description="Polar residues" evidence="1">
    <location>
        <begin position="526"/>
        <end position="536"/>
    </location>
</feature>
<feature type="compositionally biased region" description="Polar residues" evidence="1">
    <location>
        <begin position="508"/>
        <end position="519"/>
    </location>
</feature>
<evidence type="ECO:0000256" key="1">
    <source>
        <dbReference type="SAM" id="MobiDB-lite"/>
    </source>
</evidence>
<accession>A0A194VXL3</accession>
<reference evidence="2" key="1">
    <citation type="submission" date="2014-12" db="EMBL/GenBank/DDBJ databases">
        <title>Genome Sequence of Valsa Canker Pathogens Uncovers a Specific Adaption of Colonization on Woody Bark.</title>
        <authorList>
            <person name="Yin Z."/>
            <person name="Liu H."/>
            <person name="Gao X."/>
            <person name="Li Z."/>
            <person name="Song N."/>
            <person name="Ke X."/>
            <person name="Dai Q."/>
            <person name="Wu Y."/>
            <person name="Sun Y."/>
            <person name="Xu J.-R."/>
            <person name="Kang Z.K."/>
            <person name="Wang L."/>
            <person name="Huang L."/>
        </authorList>
    </citation>
    <scope>NUCLEOTIDE SEQUENCE [LARGE SCALE GENOMIC DNA]</scope>
    <source>
        <strain evidence="2">03-8</strain>
    </source>
</reference>
<feature type="compositionally biased region" description="Polar residues" evidence="1">
    <location>
        <begin position="60"/>
        <end position="88"/>
    </location>
</feature>
<dbReference type="Proteomes" id="UP000078559">
    <property type="component" value="Chromosome 4"/>
</dbReference>
<feature type="compositionally biased region" description="Polar residues" evidence="1">
    <location>
        <begin position="144"/>
        <end position="153"/>
    </location>
</feature>
<feature type="compositionally biased region" description="Polar residues" evidence="1">
    <location>
        <begin position="409"/>
        <end position="433"/>
    </location>
</feature>
<feature type="region of interest" description="Disordered" evidence="1">
    <location>
        <begin position="593"/>
        <end position="750"/>
    </location>
</feature>
<feature type="compositionally biased region" description="Low complexity" evidence="1">
    <location>
        <begin position="622"/>
        <end position="636"/>
    </location>
</feature>